<dbReference type="InterPro" id="IPR052514">
    <property type="entry name" value="SAM-dependent_MTase"/>
</dbReference>
<name>A0A6M3JI71_9ZZZZ</name>
<dbReference type="InterPro" id="IPR006342">
    <property type="entry name" value="FkbM_mtfrase"/>
</dbReference>
<dbReference type="GO" id="GO:0032259">
    <property type="term" value="P:methylation"/>
    <property type="evidence" value="ECO:0007669"/>
    <property type="project" value="UniProtKB-KW"/>
</dbReference>
<protein>
    <submittedName>
        <fullName evidence="2">Putative methyltransferase</fullName>
    </submittedName>
</protein>
<dbReference type="GO" id="GO:0008168">
    <property type="term" value="F:methyltransferase activity"/>
    <property type="evidence" value="ECO:0007669"/>
    <property type="project" value="UniProtKB-KW"/>
</dbReference>
<dbReference type="InterPro" id="IPR029063">
    <property type="entry name" value="SAM-dependent_MTases_sf"/>
</dbReference>
<accession>A0A6M3JI71</accession>
<dbReference type="SUPFAM" id="SSF53335">
    <property type="entry name" value="S-adenosyl-L-methionine-dependent methyltransferases"/>
    <property type="match status" value="1"/>
</dbReference>
<dbReference type="PANTHER" id="PTHR34203">
    <property type="entry name" value="METHYLTRANSFERASE, FKBM FAMILY PROTEIN"/>
    <property type="match status" value="1"/>
</dbReference>
<dbReference type="Gene3D" id="3.40.50.150">
    <property type="entry name" value="Vaccinia Virus protein VP39"/>
    <property type="match status" value="1"/>
</dbReference>
<evidence type="ECO:0000313" key="2">
    <source>
        <dbReference type="EMBL" id="QJA69879.1"/>
    </source>
</evidence>
<dbReference type="AlphaFoldDB" id="A0A6M3JI71"/>
<sequence>MADIIKHKFRDHEFQFLSTPQAPAMIKEIFADNYHVLRSEPDFGFRPGDIVIDAGANEGMFSIMMAKLFPQARFLAFEPVPTTYYTLCENIRLNESINVIPYNFGFGRNHQPKTIMTVNNGLSGGDTAWCNTFDPKNHTRVEVGLISLDAAFELYGIKRCRLAKFDVEGSEYDILYGTKMLSRIDYMVIEIHINSKLEFESRRPDGLLNWISKQTKVLSAQIIKMAE</sequence>
<organism evidence="2">
    <name type="scientific">viral metagenome</name>
    <dbReference type="NCBI Taxonomy" id="1070528"/>
    <lineage>
        <taxon>unclassified sequences</taxon>
        <taxon>metagenomes</taxon>
        <taxon>organismal metagenomes</taxon>
    </lineage>
</organism>
<proteinExistence type="predicted"/>
<dbReference type="NCBIfam" id="TIGR01444">
    <property type="entry name" value="fkbM_fam"/>
    <property type="match status" value="1"/>
</dbReference>
<reference evidence="2" key="1">
    <citation type="submission" date="2020-03" db="EMBL/GenBank/DDBJ databases">
        <title>The deep terrestrial virosphere.</title>
        <authorList>
            <person name="Holmfeldt K."/>
            <person name="Nilsson E."/>
            <person name="Simone D."/>
            <person name="Lopez-Fernandez M."/>
            <person name="Wu X."/>
            <person name="de Brujin I."/>
            <person name="Lundin D."/>
            <person name="Andersson A."/>
            <person name="Bertilsson S."/>
            <person name="Dopson M."/>
        </authorList>
    </citation>
    <scope>NUCLEOTIDE SEQUENCE</scope>
    <source>
        <strain evidence="2">MM415A04198</strain>
    </source>
</reference>
<feature type="domain" description="Methyltransferase FkbM" evidence="1">
    <location>
        <begin position="53"/>
        <end position="214"/>
    </location>
</feature>
<dbReference type="Pfam" id="PF05050">
    <property type="entry name" value="Methyltransf_21"/>
    <property type="match status" value="1"/>
</dbReference>
<dbReference type="EMBL" id="MT141744">
    <property type="protein sequence ID" value="QJA69879.1"/>
    <property type="molecule type" value="Genomic_DNA"/>
</dbReference>
<keyword evidence="2" id="KW-0489">Methyltransferase</keyword>
<dbReference type="PANTHER" id="PTHR34203:SF15">
    <property type="entry name" value="SLL1173 PROTEIN"/>
    <property type="match status" value="1"/>
</dbReference>
<gene>
    <name evidence="2" type="ORF">MM415A04198_0005</name>
</gene>
<evidence type="ECO:0000259" key="1">
    <source>
        <dbReference type="Pfam" id="PF05050"/>
    </source>
</evidence>
<keyword evidence="2" id="KW-0808">Transferase</keyword>